<dbReference type="Proteomes" id="UP000807353">
    <property type="component" value="Unassembled WGS sequence"/>
</dbReference>
<reference evidence="3" key="1">
    <citation type="submission" date="2020-11" db="EMBL/GenBank/DDBJ databases">
        <authorList>
            <consortium name="DOE Joint Genome Institute"/>
            <person name="Ahrendt S."/>
            <person name="Riley R."/>
            <person name="Andreopoulos W."/>
            <person name="Labutti K."/>
            <person name="Pangilinan J."/>
            <person name="Ruiz-Duenas F.J."/>
            <person name="Barrasa J.M."/>
            <person name="Sanchez-Garcia M."/>
            <person name="Camarero S."/>
            <person name="Miyauchi S."/>
            <person name="Serrano A."/>
            <person name="Linde D."/>
            <person name="Babiker R."/>
            <person name="Drula E."/>
            <person name="Ayuso-Fernandez I."/>
            <person name="Pacheco R."/>
            <person name="Padilla G."/>
            <person name="Ferreira P."/>
            <person name="Barriuso J."/>
            <person name="Kellner H."/>
            <person name="Castanera R."/>
            <person name="Alfaro M."/>
            <person name="Ramirez L."/>
            <person name="Pisabarro A.G."/>
            <person name="Kuo A."/>
            <person name="Tritt A."/>
            <person name="Lipzen A."/>
            <person name="He G."/>
            <person name="Yan M."/>
            <person name="Ng V."/>
            <person name="Cullen D."/>
            <person name="Martin F."/>
            <person name="Rosso M.-N."/>
            <person name="Henrissat B."/>
            <person name="Hibbett D."/>
            <person name="Martinez A.T."/>
            <person name="Grigoriev I.V."/>
        </authorList>
    </citation>
    <scope>NUCLEOTIDE SEQUENCE</scope>
    <source>
        <strain evidence="3">CBS 247.69</strain>
    </source>
</reference>
<feature type="transmembrane region" description="Helical" evidence="2">
    <location>
        <begin position="233"/>
        <end position="260"/>
    </location>
</feature>
<dbReference type="AlphaFoldDB" id="A0A9P5YEE6"/>
<protein>
    <submittedName>
        <fullName evidence="3">Uncharacterized protein</fullName>
    </submittedName>
</protein>
<evidence type="ECO:0000256" key="1">
    <source>
        <dbReference type="SAM" id="MobiDB-lite"/>
    </source>
</evidence>
<keyword evidence="2" id="KW-0472">Membrane</keyword>
<name>A0A9P5YEE6_9AGAR</name>
<feature type="transmembrane region" description="Helical" evidence="2">
    <location>
        <begin position="20"/>
        <end position="40"/>
    </location>
</feature>
<sequence>MLDIFLKSSSGAFPNTSSGAFSILSSGIGLLVAQVGFAIIRRTYLETKAPLHLKPALDFPTATATLPLPVSKTTPLIVVTEDINSTYTLVTGLIVVALCVGFGVLVSFKRGRDNGELSNTPASGPQGPPDLHNWRASGAGAPPPPPPLDIDTGTIPENPPKWPWWWKIALAIVCCIISLLGLVICYKLTISTIIRSFVIFVALSLVMFVESAVLCVRWTMLALKWFFGELRKISLILVIIVWAILLFMAFVTGMGTYFIYQMDGLRGLPYGTILWLLQQRPVRFVLRHFWAKLTNLQVVYMVAPVISLRIFNIMRVSPDQRLKETNTTVVELQQTLQDHIVLLEAARATGTH</sequence>
<keyword evidence="2" id="KW-0812">Transmembrane</keyword>
<evidence type="ECO:0000256" key="2">
    <source>
        <dbReference type="SAM" id="Phobius"/>
    </source>
</evidence>
<gene>
    <name evidence="3" type="ORF">BDZ94DRAFT_1032660</name>
</gene>
<dbReference type="EMBL" id="MU150237">
    <property type="protein sequence ID" value="KAF9467353.1"/>
    <property type="molecule type" value="Genomic_DNA"/>
</dbReference>
<evidence type="ECO:0000313" key="3">
    <source>
        <dbReference type="EMBL" id="KAF9467353.1"/>
    </source>
</evidence>
<feature type="transmembrane region" description="Helical" evidence="2">
    <location>
        <begin position="164"/>
        <end position="185"/>
    </location>
</feature>
<feature type="transmembrane region" description="Helical" evidence="2">
    <location>
        <begin position="197"/>
        <end position="221"/>
    </location>
</feature>
<keyword evidence="2" id="KW-1133">Transmembrane helix</keyword>
<proteinExistence type="predicted"/>
<organism evidence="3 4">
    <name type="scientific">Collybia nuda</name>
    <dbReference type="NCBI Taxonomy" id="64659"/>
    <lineage>
        <taxon>Eukaryota</taxon>
        <taxon>Fungi</taxon>
        <taxon>Dikarya</taxon>
        <taxon>Basidiomycota</taxon>
        <taxon>Agaricomycotina</taxon>
        <taxon>Agaricomycetes</taxon>
        <taxon>Agaricomycetidae</taxon>
        <taxon>Agaricales</taxon>
        <taxon>Tricholomatineae</taxon>
        <taxon>Clitocybaceae</taxon>
        <taxon>Collybia</taxon>
    </lineage>
</organism>
<feature type="region of interest" description="Disordered" evidence="1">
    <location>
        <begin position="116"/>
        <end position="138"/>
    </location>
</feature>
<feature type="transmembrane region" description="Helical" evidence="2">
    <location>
        <begin position="87"/>
        <end position="108"/>
    </location>
</feature>
<evidence type="ECO:0000313" key="4">
    <source>
        <dbReference type="Proteomes" id="UP000807353"/>
    </source>
</evidence>
<keyword evidence="4" id="KW-1185">Reference proteome</keyword>
<accession>A0A9P5YEE6</accession>
<comment type="caution">
    <text evidence="3">The sequence shown here is derived from an EMBL/GenBank/DDBJ whole genome shotgun (WGS) entry which is preliminary data.</text>
</comment>